<comment type="caution">
    <text evidence="2">The sequence shown here is derived from an EMBL/GenBank/DDBJ whole genome shotgun (WGS) entry which is preliminary data.</text>
</comment>
<proteinExistence type="predicted"/>
<evidence type="ECO:0008006" key="4">
    <source>
        <dbReference type="Google" id="ProtNLM"/>
    </source>
</evidence>
<evidence type="ECO:0000313" key="3">
    <source>
        <dbReference type="Proteomes" id="UP001412067"/>
    </source>
</evidence>
<dbReference type="Proteomes" id="UP001412067">
    <property type="component" value="Unassembled WGS sequence"/>
</dbReference>
<evidence type="ECO:0000256" key="1">
    <source>
        <dbReference type="ARBA" id="ARBA00022737"/>
    </source>
</evidence>
<protein>
    <recommendedName>
        <fullName evidence="4">Pentatricopeptide repeat protein</fullName>
    </recommendedName>
</protein>
<dbReference type="InterPro" id="IPR011990">
    <property type="entry name" value="TPR-like_helical_dom_sf"/>
</dbReference>
<dbReference type="Pfam" id="PF13041">
    <property type="entry name" value="PPR_2"/>
    <property type="match status" value="1"/>
</dbReference>
<name>A0ABR2N3Z1_9ASPA</name>
<dbReference type="InterPro" id="IPR002885">
    <property type="entry name" value="PPR_rpt"/>
</dbReference>
<gene>
    <name evidence="2" type="ORF">KSP40_PGU006791</name>
</gene>
<reference evidence="2 3" key="1">
    <citation type="journal article" date="2022" name="Nat. Plants">
        <title>Genomes of leafy and leafless Platanthera orchids illuminate the evolution of mycoheterotrophy.</title>
        <authorList>
            <person name="Li M.H."/>
            <person name="Liu K.W."/>
            <person name="Li Z."/>
            <person name="Lu H.C."/>
            <person name="Ye Q.L."/>
            <person name="Zhang D."/>
            <person name="Wang J.Y."/>
            <person name="Li Y.F."/>
            <person name="Zhong Z.M."/>
            <person name="Liu X."/>
            <person name="Yu X."/>
            <person name="Liu D.K."/>
            <person name="Tu X.D."/>
            <person name="Liu B."/>
            <person name="Hao Y."/>
            <person name="Liao X.Y."/>
            <person name="Jiang Y.T."/>
            <person name="Sun W.H."/>
            <person name="Chen J."/>
            <person name="Chen Y.Q."/>
            <person name="Ai Y."/>
            <person name="Zhai J.W."/>
            <person name="Wu S.S."/>
            <person name="Zhou Z."/>
            <person name="Hsiao Y.Y."/>
            <person name="Wu W.L."/>
            <person name="Chen Y.Y."/>
            <person name="Lin Y.F."/>
            <person name="Hsu J.L."/>
            <person name="Li C.Y."/>
            <person name="Wang Z.W."/>
            <person name="Zhao X."/>
            <person name="Zhong W.Y."/>
            <person name="Ma X.K."/>
            <person name="Ma L."/>
            <person name="Huang J."/>
            <person name="Chen G.Z."/>
            <person name="Huang M.Z."/>
            <person name="Huang L."/>
            <person name="Peng D.H."/>
            <person name="Luo Y.B."/>
            <person name="Zou S.Q."/>
            <person name="Chen S.P."/>
            <person name="Lan S."/>
            <person name="Tsai W.C."/>
            <person name="Van de Peer Y."/>
            <person name="Liu Z.J."/>
        </authorList>
    </citation>
    <scope>NUCLEOTIDE SEQUENCE [LARGE SCALE GENOMIC DNA]</scope>
    <source>
        <strain evidence="2">Lor288</strain>
    </source>
</reference>
<dbReference type="Gene3D" id="1.25.40.10">
    <property type="entry name" value="Tetratricopeptide repeat domain"/>
    <property type="match status" value="1"/>
</dbReference>
<sequence>MAVVVVHTAFVEAYTNTGGHSKEAVRTFAHMLASGVSPNAYTHTVLVKGLDRDSKIP</sequence>
<accession>A0ABR2N3Z1</accession>
<dbReference type="EMBL" id="JBBWWR010000001">
    <property type="protein sequence ID" value="KAK8970857.1"/>
    <property type="molecule type" value="Genomic_DNA"/>
</dbReference>
<evidence type="ECO:0000313" key="2">
    <source>
        <dbReference type="EMBL" id="KAK8970857.1"/>
    </source>
</evidence>
<organism evidence="2 3">
    <name type="scientific">Platanthera guangdongensis</name>
    <dbReference type="NCBI Taxonomy" id="2320717"/>
    <lineage>
        <taxon>Eukaryota</taxon>
        <taxon>Viridiplantae</taxon>
        <taxon>Streptophyta</taxon>
        <taxon>Embryophyta</taxon>
        <taxon>Tracheophyta</taxon>
        <taxon>Spermatophyta</taxon>
        <taxon>Magnoliopsida</taxon>
        <taxon>Liliopsida</taxon>
        <taxon>Asparagales</taxon>
        <taxon>Orchidaceae</taxon>
        <taxon>Orchidoideae</taxon>
        <taxon>Orchideae</taxon>
        <taxon>Orchidinae</taxon>
        <taxon>Platanthera</taxon>
    </lineage>
</organism>
<keyword evidence="1" id="KW-0677">Repeat</keyword>
<keyword evidence="3" id="KW-1185">Reference proteome</keyword>